<evidence type="ECO:0000313" key="13">
    <source>
        <dbReference type="Proteomes" id="UP000219860"/>
    </source>
</evidence>
<evidence type="ECO:0000259" key="7">
    <source>
        <dbReference type="PROSITE" id="PS50011"/>
    </source>
</evidence>
<feature type="compositionally biased region" description="Basic and acidic residues" evidence="6">
    <location>
        <begin position="1463"/>
        <end position="1479"/>
    </location>
</feature>
<evidence type="ECO:0000256" key="6">
    <source>
        <dbReference type="SAM" id="MobiDB-lite"/>
    </source>
</evidence>
<feature type="compositionally biased region" description="Polar residues" evidence="6">
    <location>
        <begin position="1480"/>
        <end position="1495"/>
    </location>
</feature>
<dbReference type="Gene3D" id="1.10.510.10">
    <property type="entry name" value="Transferase(Phosphotransferase) domain 1"/>
    <property type="match status" value="1"/>
</dbReference>
<dbReference type="Proteomes" id="UP000069549">
    <property type="component" value="Chromosome 4"/>
</dbReference>
<organism evidence="8 12">
    <name type="scientific">Plasmodium berghei</name>
    <dbReference type="NCBI Taxonomy" id="5821"/>
    <lineage>
        <taxon>Eukaryota</taxon>
        <taxon>Sar</taxon>
        <taxon>Alveolata</taxon>
        <taxon>Apicomplexa</taxon>
        <taxon>Aconoidasida</taxon>
        <taxon>Haemosporida</taxon>
        <taxon>Plasmodiidae</taxon>
        <taxon>Plasmodium</taxon>
        <taxon>Plasmodium (Vinckeia)</taxon>
    </lineage>
</organism>
<feature type="compositionally biased region" description="Basic and acidic residues" evidence="6">
    <location>
        <begin position="1624"/>
        <end position="1642"/>
    </location>
</feature>
<feature type="domain" description="Protein kinase" evidence="7">
    <location>
        <begin position="161"/>
        <end position="441"/>
    </location>
</feature>
<sequence length="2708" mass="315233">MQLQTRGHTLLKTEPNKDTHISRNVNNELVLNVQEIYKSKCNHDNNKVMAQSYMAKLWNNLGSLGSNKIIDPQNICVSLKLQINVKNTDPERNKNYCIYFDINPSGIMSKNKQKIFYQYKPITEKNEDTFESLSNEEKVKHFAKQASRLAGKIIQHKQSKYKLLKVLQSAIYGTVYLSEIIEDVNKKLINTKKAIKILSKHLIEMAKERIQEDPLSEYYYRDSMSGHSNILICDSIFDDAAYIYMVMPFAMHGDLFEVMKNRNKAFSEEESRYLFYQILLAIKFLHSKEMALRDISLENVLLFENETNGLIYPVLNDPGQALHFNVNNKNEVILEEYTKTFGKIFRPPEIHAKCKYDPTKVDVFCVGYILYFCLTKQELFRSSVEKDIYWNMLVHKNYRELLTDKNGIHLSNDAVDLIFHCLDPNFQTRYSINQVLSHTWFKRNMYPVHNVSLYLNNDTRSEQNGKKSIFKFSIEIHQYAKKNNVKIDKNSIMEFFIYEHVYMKPDYRTPIQNKCNNTLLTSCCTFYPSISPSFVYGNKSVFPGNVIPMIQGNAPHPSNNNNTYLMPTHHTRNIHISSDDTKNFVMKTNPSFTAPTMKENNIRNNMSNCEKAQLIINSFHTKVSSINKRYNNNEKNLNNRWISINRNDSGNICTRKTDLCKKYIIFDNQAKIGKKNFLHIKNNLTKSKELIKKCSNLSEKSKIKILNSHIRNIYRLIELKKKRNKNNFPQEKCRICSEKIKEGSNTIITSITNLPNGNKSVKYRNATREISPKDENNEGDVLTTPIVESMNKKSEVVANETEVKYQSSSENIITAIRKNHDKTLQLNIQSNDNEIRLLKCDENIISRSRQKHLEPNGIQCNNISYMDKIITEDNNNNDNIIGLSNDIYSEKMDNEKSDASLTATENSYNNIEMKKSKSFIESKNKVRDNGNSFNRISNILSVHNRSSNICSIHNIVCKYRCWNRRPFNSNILDGNSAQNFDWVTLSCIESNSNSVVEKIYSNPSVSHTNVLENNETLETDDYNNEEYKYIKKIFESEEYINVNNLASFYEKNYSTEQANEKIKEEKVDAVFCEKDKNCYDGNIFPLIELNDPVHRKNNDADIVNEKIGMKCEDNSNKYTDSPVCNVVFNSCDISLMNNELKDDGMHKIISNDNEQKCGYINTLSNVENVRKNEMKSKNICNSKTEEICNSTNDSKNNSSENIKIKVLNNNKNFLNKIGITRMSEECINHILIRDNEKREYIEVEEEEIENYNPHKFMDQIHCKLENELEKEIKWEEHNLENESINNLDSSFFILINPNKDIEKSTTLLKKETNIYMDKLENREMIYFGNSKNEDPEQRIVVSNLVDSEYKSKINIERTRVANVGDIFYSEDNGKKGMTKIKETKNIYSKEIKKKKKNDLAKKNTSKISEIKKINTNGGKEKSKIKKLIKYIFDNKMKKNKNVLGNNKIQPKVANQNIDVTDGVIKDKKSQNKKDSENVQKNKNNVGSILNAPSYSNKKGMGKNKTKGNNVTENKIQKFKRHILVEFDQKYENIEKTNRYIDKLEKDRRNEIYKNNGGRYSKKPNMKNYNQNNTAPLIPSFRKTIGTVLSNDKDSKYYNILRKNKNVNNDLQAEILKNKQNIKTESNKTHELKNSKSTEDSYRNTRNFKNKKNLNKDKKIKLTNVSGTCATGEFETKQIKKQGNEIFKTDAETSNEMKNNHRLLVNKIKKNNQKNSLCKNSIPKKNTSSKYWNKDYRKNLKLRKSGNLKKQIDDNLSKMFSKNVFPKEERRKDDAKIFNGNNSMIKSGNEYNKKIKAFSTSLYNDNKIGNKYETEKKKKNTLFDCFKKIDETKENTNNESKEINNQKNVLSWVTKNNNALMKCETTKEIDNVVDDNLCISNTRHSMDNNKESIKIGQNSTLNELKNILGSLYNDITFVNALNCLNTNGGEKKTEKKTEKKYNFDENITLSKYLNSLNEGSIKYNKDLKKNTMMSTFINLENEKLDNKYNLDTTKKGTQKYDGISKLEKWKYLKKENNESNCVIKKKNGNTNSKNGESKKLKSKIFEKYPQERQTSQNKGKQIYPFLKRKNGKNIQTGCENDKKYIEEKCNKSLNSLEERKLCIQYLNKNLKNKIKKMNKKNVLNDGIVDYRMAKTEKTGKRVKDKEMLRNDNGNCIVSIGETSEENKDKRNRNYQIQKKENRQGNIISNKHCNRNTKICMDDNIGGNKREDNFLNLNGVYENDDIGYYYSHFEQIFKNEKGEEIKRRKIENEKTDEKNYSGSHCSDIKELDKNLNKNGMRINKNGNRTTLNEMNITSALKSVDKENINPYRYIFGGIETKHVDNNFSEHSQIIKMNEKQKIVKKNFNEKDYMRKLIPDINQDCNNDNNKENISSGALNIEIFMRNYEPNYVGEDYENTGDSRKYDHEHIYHSEQRKEKPKQWNNENATSSYKKSDKELNEETNIKIINNPKENIFEGYQNNNTRNIFSLYPNKWEQFFEIHNMSQWDEAEKELGNESTNEEIAKELNNLVLRRNNQERCIDENVPQIANDQTGVIGNDNLVTGISQSTNVNKTINKCNHGENETYLTGDISEYVKVGNYEVYTESTLGEDLENSMGNSVDIPNRSEILQVAFYGIHDNIPRIINGNDIPRRYIDDIGDNYSKVLNELININNDVPINENGSFIDNPFNYENHSNEINNNDNTTINAYNTHEENCVVNTKQCYYNGVAIF</sequence>
<dbReference type="VEuPathDB" id="PlasmoDB:PBANKA_0409400"/>
<dbReference type="OrthoDB" id="10252171at2759"/>
<feature type="region of interest" description="Disordered" evidence="6">
    <location>
        <begin position="1553"/>
        <end position="1574"/>
    </location>
</feature>
<dbReference type="EMBL" id="LT608140">
    <property type="protein sequence ID" value="SCL91901.1"/>
    <property type="molecule type" value="Genomic_DNA"/>
</dbReference>
<evidence type="ECO:0000256" key="2">
    <source>
        <dbReference type="ARBA" id="ARBA00022679"/>
    </source>
</evidence>
<evidence type="ECO:0000313" key="9">
    <source>
        <dbReference type="EMBL" id="SCL91901.1"/>
    </source>
</evidence>
<keyword evidence="4 8" id="KW-0418">Kinase</keyword>
<keyword evidence="3" id="KW-0547">Nucleotide-binding</keyword>
<evidence type="ECO:0000313" key="14">
    <source>
        <dbReference type="Proteomes" id="UP000220214"/>
    </source>
</evidence>
<dbReference type="GO" id="GO:0004674">
    <property type="term" value="F:protein serine/threonine kinase activity"/>
    <property type="evidence" value="ECO:0007669"/>
    <property type="project" value="UniProtKB-KW"/>
</dbReference>
<feature type="region of interest" description="Disordered" evidence="6">
    <location>
        <begin position="2161"/>
        <end position="2186"/>
    </location>
</feature>
<dbReference type="PANTHER" id="PTHR24345:SF91">
    <property type="entry name" value="SERINE_THREONINE-PROTEIN KINASE PLK4"/>
    <property type="match status" value="1"/>
</dbReference>
<evidence type="ECO:0000256" key="3">
    <source>
        <dbReference type="ARBA" id="ARBA00022741"/>
    </source>
</evidence>
<feature type="compositionally biased region" description="Polar residues" evidence="6">
    <location>
        <begin position="2420"/>
        <end position="2430"/>
    </location>
</feature>
<dbReference type="SMR" id="A0A0Y9UEV2"/>
<feature type="region of interest" description="Disordered" evidence="6">
    <location>
        <begin position="2408"/>
        <end position="2435"/>
    </location>
</feature>
<dbReference type="OMA" id="NNDTRSE"/>
<dbReference type="InterPro" id="IPR000719">
    <property type="entry name" value="Prot_kinase_dom"/>
</dbReference>
<dbReference type="Proteomes" id="UP000219860">
    <property type="component" value="Chromosome 4"/>
</dbReference>
<dbReference type="Proteomes" id="UP000516480">
    <property type="component" value="Chromosome 4"/>
</dbReference>
<keyword evidence="1" id="KW-0723">Serine/threonine-protein kinase</keyword>
<evidence type="ECO:0000313" key="15">
    <source>
        <dbReference type="Proteomes" id="UP000516480"/>
    </source>
</evidence>
<evidence type="ECO:0000256" key="5">
    <source>
        <dbReference type="ARBA" id="ARBA00022840"/>
    </source>
</evidence>
<evidence type="ECO:0000313" key="12">
    <source>
        <dbReference type="Proteomes" id="UP000069549"/>
    </source>
</evidence>
<feature type="region of interest" description="Disordered" evidence="6">
    <location>
        <begin position="1623"/>
        <end position="1647"/>
    </location>
</feature>
<keyword evidence="5" id="KW-0067">ATP-binding</keyword>
<keyword evidence="2" id="KW-0808">Transferase</keyword>
<dbReference type="EMBL" id="LT614630">
    <property type="protein sequence ID" value="SCN22570.1"/>
    <property type="molecule type" value="Genomic_DNA"/>
</dbReference>
<gene>
    <name evidence="8" type="primary">PKRP</name>
    <name evidence="8" type="ORF">PBK173_000059700</name>
    <name evidence="11" type="ORF">PBNK65E_000057300</name>
    <name evidence="9" type="ORF">PBNK65NY_000056800</name>
    <name evidence="10" type="ORF">PBSP11A_000057000</name>
</gene>
<dbReference type="Pfam" id="PF00069">
    <property type="entry name" value="Pkinase"/>
    <property type="match status" value="1"/>
</dbReference>
<dbReference type="Proteomes" id="UP000220214">
    <property type="component" value="Chromosome 4"/>
</dbReference>
<feature type="compositionally biased region" description="Basic and acidic residues" evidence="6">
    <location>
        <begin position="2408"/>
        <end position="2419"/>
    </location>
</feature>
<evidence type="ECO:0000313" key="10">
    <source>
        <dbReference type="EMBL" id="SCM15553.1"/>
    </source>
</evidence>
<dbReference type="EMBL" id="LT608252">
    <property type="protein sequence ID" value="SCM15553.1"/>
    <property type="molecule type" value="Genomic_DNA"/>
</dbReference>
<evidence type="ECO:0000256" key="4">
    <source>
        <dbReference type="ARBA" id="ARBA00022777"/>
    </source>
</evidence>
<reference evidence="8 12" key="1">
    <citation type="submission" date="2016-02" db="EMBL/GenBank/DDBJ databases">
        <authorList>
            <consortium name="Pathogen Informatics"/>
        </authorList>
    </citation>
    <scope>NUCLEOTIDE SEQUENCE [LARGE SCALE GENOMIC DNA]</scope>
    <source>
        <strain evidence="8 12">K173</strain>
        <strain evidence="9 15">NK65 ny</strain>
        <strain evidence="11 14">NK65e</strain>
        <strain evidence="10 13">SP11 Antwerpcl1</strain>
    </source>
</reference>
<name>A0A0Y9UEV2_PLABE</name>
<dbReference type="GO" id="GO:0005524">
    <property type="term" value="F:ATP binding"/>
    <property type="evidence" value="ECO:0007669"/>
    <property type="project" value="UniProtKB-KW"/>
</dbReference>
<dbReference type="PROSITE" id="PS50011">
    <property type="entry name" value="PROTEIN_KINASE_DOM"/>
    <property type="match status" value="1"/>
</dbReference>
<dbReference type="PANTHER" id="PTHR24345">
    <property type="entry name" value="SERINE/THREONINE-PROTEIN KINASE PLK"/>
    <property type="match status" value="1"/>
</dbReference>
<accession>A0A0Y9UEV2</accession>
<dbReference type="EMBL" id="LT160024">
    <property type="protein sequence ID" value="CXI01995.1"/>
    <property type="molecule type" value="Genomic_DNA"/>
</dbReference>
<proteinExistence type="predicted"/>
<feature type="region of interest" description="Disordered" evidence="6">
    <location>
        <begin position="1460"/>
        <end position="1508"/>
    </location>
</feature>
<protein>
    <submittedName>
        <fullName evidence="8">Protein kinase, putative</fullName>
    </submittedName>
</protein>
<dbReference type="GO" id="GO:0005634">
    <property type="term" value="C:nucleus"/>
    <property type="evidence" value="ECO:0007669"/>
    <property type="project" value="TreeGrafter"/>
</dbReference>
<evidence type="ECO:0000256" key="1">
    <source>
        <dbReference type="ARBA" id="ARBA00022527"/>
    </source>
</evidence>
<evidence type="ECO:0000313" key="8">
    <source>
        <dbReference type="EMBL" id="CXI01995.1"/>
    </source>
</evidence>
<dbReference type="SUPFAM" id="SSF56112">
    <property type="entry name" value="Protein kinase-like (PK-like)"/>
    <property type="match status" value="1"/>
</dbReference>
<evidence type="ECO:0000313" key="11">
    <source>
        <dbReference type="EMBL" id="SCN22570.1"/>
    </source>
</evidence>
<dbReference type="InterPro" id="IPR011009">
    <property type="entry name" value="Kinase-like_dom_sf"/>
</dbReference>